<dbReference type="SUPFAM" id="SSF46785">
    <property type="entry name" value="Winged helix' DNA-binding domain"/>
    <property type="match status" value="1"/>
</dbReference>
<dbReference type="SMART" id="SM00347">
    <property type="entry name" value="HTH_MARR"/>
    <property type="match status" value="1"/>
</dbReference>
<protein>
    <recommendedName>
        <fullName evidence="2">HTH marR-type domain-containing protein</fullName>
    </recommendedName>
</protein>
<dbReference type="PRINTS" id="PR00598">
    <property type="entry name" value="HTHMARR"/>
</dbReference>
<dbReference type="InterPro" id="IPR000835">
    <property type="entry name" value="HTH_MarR-typ"/>
</dbReference>
<gene>
    <name evidence="3" type="ORF">GCM10010140_08580</name>
</gene>
<dbReference type="PROSITE" id="PS50995">
    <property type="entry name" value="HTH_MARR_2"/>
    <property type="match status" value="1"/>
</dbReference>
<evidence type="ECO:0000256" key="1">
    <source>
        <dbReference type="SAM" id="MobiDB-lite"/>
    </source>
</evidence>
<dbReference type="Gene3D" id="1.10.10.10">
    <property type="entry name" value="Winged helix-like DNA-binding domain superfamily/Winged helix DNA-binding domain"/>
    <property type="match status" value="1"/>
</dbReference>
<feature type="compositionally biased region" description="Low complexity" evidence="1">
    <location>
        <begin position="158"/>
        <end position="204"/>
    </location>
</feature>
<evidence type="ECO:0000313" key="4">
    <source>
        <dbReference type="Proteomes" id="UP000611554"/>
    </source>
</evidence>
<dbReference type="EMBL" id="BMQJ01000002">
    <property type="protein sequence ID" value="GGP82131.1"/>
    <property type="molecule type" value="Genomic_DNA"/>
</dbReference>
<proteinExistence type="predicted"/>
<dbReference type="InterPro" id="IPR039422">
    <property type="entry name" value="MarR/SlyA-like"/>
</dbReference>
<dbReference type="PANTHER" id="PTHR33164:SF99">
    <property type="entry name" value="MARR FAMILY REGULATORY PROTEIN"/>
    <property type="match status" value="1"/>
</dbReference>
<evidence type="ECO:0000259" key="2">
    <source>
        <dbReference type="PROSITE" id="PS50995"/>
    </source>
</evidence>
<name>A0ABQ2QKI2_9ACTN</name>
<organism evidence="3 4">
    <name type="scientific">Streptosporangium pseudovulgare</name>
    <dbReference type="NCBI Taxonomy" id="35765"/>
    <lineage>
        <taxon>Bacteria</taxon>
        <taxon>Bacillati</taxon>
        <taxon>Actinomycetota</taxon>
        <taxon>Actinomycetes</taxon>
        <taxon>Streptosporangiales</taxon>
        <taxon>Streptosporangiaceae</taxon>
        <taxon>Streptosporangium</taxon>
    </lineage>
</organism>
<dbReference type="Pfam" id="PF01047">
    <property type="entry name" value="MarR"/>
    <property type="match status" value="1"/>
</dbReference>
<dbReference type="InterPro" id="IPR036390">
    <property type="entry name" value="WH_DNA-bd_sf"/>
</dbReference>
<dbReference type="RefSeq" id="WP_189245151.1">
    <property type="nucleotide sequence ID" value="NZ_BMQJ01000002.1"/>
</dbReference>
<keyword evidence="4" id="KW-1185">Reference proteome</keyword>
<sequence>MTDTPWLSEAEMSAWMAYLTASHLLERRIEEQLKADSGLTHAQYEILAKLSAAPGRRMRMTELARSAVVSKSGLTYQVGRLEKRGLVARTACPSDERGVLAVLTDQGMRCLEKTAPGHVAVVRAFLIDQLTPEELAGMTRIMSKAAAVMASPYGDDPMGTTGTTSTAGMAGTTGTTGMAGTTGTTGTTGMAGTTSTAGTGAAGA</sequence>
<feature type="domain" description="HTH marR-type" evidence="2">
    <location>
        <begin position="9"/>
        <end position="147"/>
    </location>
</feature>
<accession>A0ABQ2QKI2</accession>
<feature type="region of interest" description="Disordered" evidence="1">
    <location>
        <begin position="157"/>
        <end position="204"/>
    </location>
</feature>
<dbReference type="Proteomes" id="UP000611554">
    <property type="component" value="Unassembled WGS sequence"/>
</dbReference>
<reference evidence="4" key="1">
    <citation type="journal article" date="2019" name="Int. J. Syst. Evol. Microbiol.">
        <title>The Global Catalogue of Microorganisms (GCM) 10K type strain sequencing project: providing services to taxonomists for standard genome sequencing and annotation.</title>
        <authorList>
            <consortium name="The Broad Institute Genomics Platform"/>
            <consortium name="The Broad Institute Genome Sequencing Center for Infectious Disease"/>
            <person name="Wu L."/>
            <person name="Ma J."/>
        </authorList>
    </citation>
    <scope>NUCLEOTIDE SEQUENCE [LARGE SCALE GENOMIC DNA]</scope>
    <source>
        <strain evidence="4">JCM 3115</strain>
    </source>
</reference>
<dbReference type="InterPro" id="IPR036388">
    <property type="entry name" value="WH-like_DNA-bd_sf"/>
</dbReference>
<comment type="caution">
    <text evidence="3">The sequence shown here is derived from an EMBL/GenBank/DDBJ whole genome shotgun (WGS) entry which is preliminary data.</text>
</comment>
<evidence type="ECO:0000313" key="3">
    <source>
        <dbReference type="EMBL" id="GGP82131.1"/>
    </source>
</evidence>
<dbReference type="PANTHER" id="PTHR33164">
    <property type="entry name" value="TRANSCRIPTIONAL REGULATOR, MARR FAMILY"/>
    <property type="match status" value="1"/>
</dbReference>